<dbReference type="Gene3D" id="3.20.20.70">
    <property type="entry name" value="Aldolase class I"/>
    <property type="match status" value="2"/>
</dbReference>
<dbReference type="GO" id="GO:0141093">
    <property type="term" value="F:5-amino-6-(D-ribitylamino)uracil--L-tyrosine 4-hydroxyphenyl transferase activity"/>
    <property type="evidence" value="ECO:0007669"/>
    <property type="project" value="UniProtKB-EC"/>
</dbReference>
<evidence type="ECO:0000256" key="19">
    <source>
        <dbReference type="SAM" id="SignalP"/>
    </source>
</evidence>
<evidence type="ECO:0000256" key="1">
    <source>
        <dbReference type="ARBA" id="ARBA00001966"/>
    </source>
</evidence>
<feature type="compositionally biased region" description="Basic and acidic residues" evidence="18">
    <location>
        <begin position="793"/>
        <end position="808"/>
    </location>
</feature>
<keyword evidence="12" id="KW-0479">Metal-binding</keyword>
<feature type="chain" id="PRO_5041214763" description="FO synthase" evidence="19">
    <location>
        <begin position="17"/>
        <end position="827"/>
    </location>
</feature>
<evidence type="ECO:0000256" key="10">
    <source>
        <dbReference type="ARBA" id="ARBA00022679"/>
    </source>
</evidence>
<keyword evidence="11" id="KW-0949">S-adenosyl-L-methionine</keyword>
<comment type="similarity">
    <text evidence="5">In the N-terminal section; belongs to the radical SAM superfamily. CofG family.</text>
</comment>
<keyword evidence="15" id="KW-0456">Lyase</keyword>
<evidence type="ECO:0000256" key="6">
    <source>
        <dbReference type="ARBA" id="ARBA00012126"/>
    </source>
</evidence>
<dbReference type="InterPro" id="IPR058240">
    <property type="entry name" value="rSAM_sf"/>
</dbReference>
<dbReference type="EMBL" id="CAUJNA010000291">
    <property type="protein sequence ID" value="CAJ1375004.1"/>
    <property type="molecule type" value="Genomic_DNA"/>
</dbReference>
<comment type="pathway">
    <text evidence="3">Cofactor biosynthesis; coenzyme F0 biosynthesis.</text>
</comment>
<evidence type="ECO:0000256" key="14">
    <source>
        <dbReference type="ARBA" id="ARBA00023014"/>
    </source>
</evidence>
<dbReference type="NCBIfam" id="TIGR00423">
    <property type="entry name" value="CofH family radical SAM protein"/>
    <property type="match status" value="1"/>
</dbReference>
<dbReference type="InterPro" id="IPR020050">
    <property type="entry name" value="FO_synthase_su2"/>
</dbReference>
<evidence type="ECO:0000256" key="3">
    <source>
        <dbReference type="ARBA" id="ARBA00004712"/>
    </source>
</evidence>
<evidence type="ECO:0000256" key="16">
    <source>
        <dbReference type="ARBA" id="ARBA00048468"/>
    </source>
</evidence>
<keyword evidence="14" id="KW-0411">Iron-sulfur</keyword>
<evidence type="ECO:0000259" key="20">
    <source>
        <dbReference type="PROSITE" id="PS51918"/>
    </source>
</evidence>
<dbReference type="Pfam" id="PF19288">
    <property type="entry name" value="CofH_C"/>
    <property type="match status" value="1"/>
</dbReference>
<sequence>MWFRPTALGRASGALAHVGCALGCAGRALSRANSVVQRSGATVGQVLEKAHSRQELSADDAEVLFRAAGSELGALQQAADALRKEAVGEEVTYVVNRNINFTNVCVKRCGFCAFSRTGRDQEGYFLPLEEVLRRVQEAKELGATEICVQAGLAPNMAPALYEDIARAIKAEHPELHLHAFSPEEVLWGARRNNVPLEDYLARLKAAGVDSLPGTSAEILDDKLRAQVAKGRLSVEEWVAVVSTAHRLGLPTTSTMMFGFCESPRQLANHMVLLREIQKKAEASDVVGFTEFVPLGFVASEAPMWKRAGALQVRPGPTGVEVLKAHAVARLVLNPLLPGGIRNLQVSWVKEGFKMAQLMLTAGANDLGGTLMNESISTAAGAGHGQLAAPKDLRRLAWELGRGCAQRSTSYERLKSFACPGTDWDRIEAETKGALDQVDVARFGSFQELVASPDYRFKGSGNRKGKGPMAGSSRGYSTARAATVSDQSADLSIGDRVVTYSPSFTLVPTYECFNVCSYCNFRKDVTREGADWMSEQQARRKLESLVGTGVEEILVMSGEVHPRARNRAAWVSMAEKVCSTALELGFLPHTNIGPLGRSEMARLKEVNASMGLMLEQTVALAVHDFAPSKEPSMRMAQLRQAGELKVPFTTGLLLGIGETTCQRLEALDALAEVAEEFGHVQEVILQPHSLGSSQKLRDPADVAASLPEVVAAARKRLPPGVRIQVPPNLILHHTRGAEILRECLANGARDLGGISPRDEVNPDFAFPVLEELRKLLTEEGYILQSRLPVTLDTTRRHDASRHSAWERQGRPLHGRPLHGRISGASIDR</sequence>
<dbReference type="InterPro" id="IPR019940">
    <property type="entry name" value="CofH_family"/>
</dbReference>
<dbReference type="CDD" id="cd01335">
    <property type="entry name" value="Radical_SAM"/>
    <property type="match status" value="2"/>
</dbReference>
<feature type="domain" description="Radical SAM core" evidence="20">
    <location>
        <begin position="497"/>
        <end position="727"/>
    </location>
</feature>
<evidence type="ECO:0000256" key="2">
    <source>
        <dbReference type="ARBA" id="ARBA00003692"/>
    </source>
</evidence>
<comment type="function">
    <text evidence="2">Catalyzes the radical-mediated synthesis of 7,8-didemethyl-8-hydroxy-5-deazariboflavin (FO) from 5-amino-6-(D-ribitylamino)uracil and L-tyrosine.</text>
</comment>
<protein>
    <recommendedName>
        <fullName evidence="8">FO synthase</fullName>
        <ecNumber evidence="7">2.5.1.147</ecNumber>
        <ecNumber evidence="6">4.3.1.32</ecNumber>
    </recommendedName>
</protein>
<dbReference type="SFLD" id="SFLDG01064">
    <property type="entry name" value="F420__menaquinone_cofactor_bio"/>
    <property type="match status" value="2"/>
</dbReference>
<evidence type="ECO:0000256" key="7">
    <source>
        <dbReference type="ARBA" id="ARBA00012289"/>
    </source>
</evidence>
<dbReference type="GO" id="GO:0044689">
    <property type="term" value="F:7,8-didemethyl-8-hydroxy-5-deazariboflavin synthase activity"/>
    <property type="evidence" value="ECO:0007669"/>
    <property type="project" value="UniProtKB-EC"/>
</dbReference>
<dbReference type="PANTHER" id="PTHR43076">
    <property type="entry name" value="FO SYNTHASE (COFH)"/>
    <property type="match status" value="1"/>
</dbReference>
<evidence type="ECO:0000256" key="8">
    <source>
        <dbReference type="ARBA" id="ARBA00022220"/>
    </source>
</evidence>
<dbReference type="PANTHER" id="PTHR43076:SF1">
    <property type="entry name" value="LIPOYL SYNTHASE 2"/>
    <property type="match status" value="1"/>
</dbReference>
<dbReference type="SFLD" id="SFLDG01389">
    <property type="entry name" value="menaquinone_synthsis_involved"/>
    <property type="match status" value="1"/>
</dbReference>
<keyword evidence="9" id="KW-0004">4Fe-4S</keyword>
<dbReference type="GO" id="GO:0051539">
    <property type="term" value="F:4 iron, 4 sulfur cluster binding"/>
    <property type="evidence" value="ECO:0007669"/>
    <property type="project" value="UniProtKB-KW"/>
</dbReference>
<evidence type="ECO:0000256" key="9">
    <source>
        <dbReference type="ARBA" id="ARBA00022485"/>
    </source>
</evidence>
<gene>
    <name evidence="21" type="ORF">EVOR1521_LOCUS4387</name>
</gene>
<reference evidence="21" key="1">
    <citation type="submission" date="2023-08" db="EMBL/GenBank/DDBJ databases">
        <authorList>
            <person name="Chen Y."/>
            <person name="Shah S."/>
            <person name="Dougan E. K."/>
            <person name="Thang M."/>
            <person name="Chan C."/>
        </authorList>
    </citation>
    <scope>NUCLEOTIDE SEQUENCE</scope>
</reference>
<comment type="similarity">
    <text evidence="4">In the C-terminal section; belongs to the radical SAM superfamily. CofH family.</text>
</comment>
<dbReference type="InterPro" id="IPR045567">
    <property type="entry name" value="CofH/MnqC-like_C"/>
</dbReference>
<evidence type="ECO:0000256" key="15">
    <source>
        <dbReference type="ARBA" id="ARBA00023239"/>
    </source>
</evidence>
<keyword evidence="19" id="KW-0732">Signal</keyword>
<dbReference type="PROSITE" id="PS51918">
    <property type="entry name" value="RADICAL_SAM"/>
    <property type="match status" value="2"/>
</dbReference>
<dbReference type="InterPro" id="IPR034405">
    <property type="entry name" value="F420"/>
</dbReference>
<accession>A0AA36HTE8</accession>
<name>A0AA36HTE8_9DINO</name>
<organism evidence="21 22">
    <name type="scientific">Effrenium voratum</name>
    <dbReference type="NCBI Taxonomy" id="2562239"/>
    <lineage>
        <taxon>Eukaryota</taxon>
        <taxon>Sar</taxon>
        <taxon>Alveolata</taxon>
        <taxon>Dinophyceae</taxon>
        <taxon>Suessiales</taxon>
        <taxon>Symbiodiniaceae</taxon>
        <taxon>Effrenium</taxon>
    </lineage>
</organism>
<dbReference type="SMART" id="SM00729">
    <property type="entry name" value="Elp3"/>
    <property type="match status" value="1"/>
</dbReference>
<dbReference type="InterPro" id="IPR019939">
    <property type="entry name" value="CofG_family"/>
</dbReference>
<dbReference type="SUPFAM" id="SSF102114">
    <property type="entry name" value="Radical SAM enzymes"/>
    <property type="match status" value="2"/>
</dbReference>
<dbReference type="InterPro" id="IPR013785">
    <property type="entry name" value="Aldolase_TIM"/>
</dbReference>
<evidence type="ECO:0000256" key="13">
    <source>
        <dbReference type="ARBA" id="ARBA00023004"/>
    </source>
</evidence>
<dbReference type="GO" id="GO:0046872">
    <property type="term" value="F:metal ion binding"/>
    <property type="evidence" value="ECO:0007669"/>
    <property type="project" value="UniProtKB-KW"/>
</dbReference>
<evidence type="ECO:0000256" key="4">
    <source>
        <dbReference type="ARBA" id="ARBA00010051"/>
    </source>
</evidence>
<feature type="domain" description="Radical SAM core" evidence="20">
    <location>
        <begin position="91"/>
        <end position="341"/>
    </location>
</feature>
<proteinExistence type="inferred from homology"/>
<evidence type="ECO:0000256" key="12">
    <source>
        <dbReference type="ARBA" id="ARBA00022723"/>
    </source>
</evidence>
<dbReference type="EC" id="4.3.1.32" evidence="6"/>
<dbReference type="NCBIfam" id="TIGR03551">
    <property type="entry name" value="F420_cofH"/>
    <property type="match status" value="1"/>
</dbReference>
<evidence type="ECO:0000313" key="21">
    <source>
        <dbReference type="EMBL" id="CAJ1375004.1"/>
    </source>
</evidence>
<dbReference type="SFLD" id="SFLDS00029">
    <property type="entry name" value="Radical_SAM"/>
    <property type="match status" value="2"/>
</dbReference>
<evidence type="ECO:0000256" key="18">
    <source>
        <dbReference type="SAM" id="MobiDB-lite"/>
    </source>
</evidence>
<dbReference type="HAMAP" id="MF_01611">
    <property type="entry name" value="FO_synth_sub1"/>
    <property type="match status" value="1"/>
</dbReference>
<dbReference type="SFLD" id="SFLDG01388">
    <property type="entry name" value="7_8-didemethyl-8-hydroxy-5-dea"/>
    <property type="match status" value="2"/>
</dbReference>
<evidence type="ECO:0000256" key="17">
    <source>
        <dbReference type="ARBA" id="ARBA00048974"/>
    </source>
</evidence>
<feature type="signal peptide" evidence="19">
    <location>
        <begin position="1"/>
        <end position="16"/>
    </location>
</feature>
<keyword evidence="22" id="KW-1185">Reference proteome</keyword>
<dbReference type="SFLD" id="SFLDF00294">
    <property type="entry name" value="7_8-didemethyl-8-hydroxy-5-dea"/>
    <property type="match status" value="1"/>
</dbReference>
<keyword evidence="10" id="KW-0808">Transferase</keyword>
<feature type="region of interest" description="Disordered" evidence="18">
    <location>
        <begin position="793"/>
        <end position="827"/>
    </location>
</feature>
<evidence type="ECO:0000256" key="5">
    <source>
        <dbReference type="ARBA" id="ARBA00010826"/>
    </source>
</evidence>
<dbReference type="InterPro" id="IPR007197">
    <property type="entry name" value="rSAM"/>
</dbReference>
<keyword evidence="13" id="KW-0408">Iron</keyword>
<comment type="cofactor">
    <cofactor evidence="1">
        <name>[4Fe-4S] cluster</name>
        <dbReference type="ChEBI" id="CHEBI:49883"/>
    </cofactor>
</comment>
<evidence type="ECO:0000256" key="11">
    <source>
        <dbReference type="ARBA" id="ARBA00022691"/>
    </source>
</evidence>
<dbReference type="NCBIfam" id="NF004884">
    <property type="entry name" value="PRK06245.1"/>
    <property type="match status" value="1"/>
</dbReference>
<dbReference type="EC" id="2.5.1.147" evidence="7"/>
<dbReference type="InterPro" id="IPR006638">
    <property type="entry name" value="Elp3/MiaA/NifB-like_rSAM"/>
</dbReference>
<evidence type="ECO:0000313" key="22">
    <source>
        <dbReference type="Proteomes" id="UP001178507"/>
    </source>
</evidence>
<comment type="catalytic activity">
    <reaction evidence="16">
        <text>5-amino-6-(D-ribitylamino)uracil + L-tyrosine + S-adenosyl-L-methionine = 5-amino-5-(4-hydroxybenzyl)-6-(D-ribitylimino)-5,6-dihydrouracil + 2-iminoacetate + 5'-deoxyadenosine + L-methionine + H(+)</text>
        <dbReference type="Rhea" id="RHEA:55200"/>
        <dbReference type="ChEBI" id="CHEBI:15378"/>
        <dbReference type="ChEBI" id="CHEBI:15934"/>
        <dbReference type="ChEBI" id="CHEBI:17319"/>
        <dbReference type="ChEBI" id="CHEBI:57844"/>
        <dbReference type="ChEBI" id="CHEBI:58315"/>
        <dbReference type="ChEBI" id="CHEBI:59789"/>
        <dbReference type="ChEBI" id="CHEBI:77846"/>
        <dbReference type="ChEBI" id="CHEBI:85936"/>
        <dbReference type="EC" id="2.5.1.147"/>
    </reaction>
</comment>
<dbReference type="NCBIfam" id="TIGR03550">
    <property type="entry name" value="F420_cofG"/>
    <property type="match status" value="1"/>
</dbReference>
<dbReference type="AlphaFoldDB" id="A0AA36HTE8"/>
<comment type="catalytic activity">
    <reaction evidence="17">
        <text>5-amino-5-(4-hydroxybenzyl)-6-(D-ribitylimino)-5,6-dihydrouracil + S-adenosyl-L-methionine = 7,8-didemethyl-8-hydroxy-5-deazariboflavin + 5'-deoxyadenosine + L-methionine + NH4(+) + H(+)</text>
        <dbReference type="Rhea" id="RHEA:55204"/>
        <dbReference type="ChEBI" id="CHEBI:15378"/>
        <dbReference type="ChEBI" id="CHEBI:17319"/>
        <dbReference type="ChEBI" id="CHEBI:28938"/>
        <dbReference type="ChEBI" id="CHEBI:57844"/>
        <dbReference type="ChEBI" id="CHEBI:59789"/>
        <dbReference type="ChEBI" id="CHEBI:59904"/>
        <dbReference type="ChEBI" id="CHEBI:85936"/>
        <dbReference type="EC" id="4.3.1.32"/>
    </reaction>
</comment>
<comment type="caution">
    <text evidence="21">The sequence shown here is derived from an EMBL/GenBank/DDBJ whole genome shotgun (WGS) entry which is preliminary data.</text>
</comment>
<dbReference type="Pfam" id="PF04055">
    <property type="entry name" value="Radical_SAM"/>
    <property type="match status" value="2"/>
</dbReference>
<dbReference type="HAMAP" id="MF_01612">
    <property type="entry name" value="FO_synth_sub2"/>
    <property type="match status" value="1"/>
</dbReference>
<dbReference type="Proteomes" id="UP001178507">
    <property type="component" value="Unassembled WGS sequence"/>
</dbReference>